<dbReference type="SUPFAM" id="SSF56935">
    <property type="entry name" value="Porins"/>
    <property type="match status" value="1"/>
</dbReference>
<comment type="similarity">
    <text evidence="11 12">Belongs to the TonB-dependent receptor family.</text>
</comment>
<name>A0ABY5TKP3_9GAMM</name>
<accession>A0ABY5TKP3</accession>
<comment type="subcellular location">
    <subcellularLocation>
        <location evidence="1 11">Cell outer membrane</location>
        <topology evidence="1 11">Multi-pass membrane protein</topology>
    </subcellularLocation>
</comment>
<dbReference type="InterPro" id="IPR012910">
    <property type="entry name" value="Plug_dom"/>
</dbReference>
<evidence type="ECO:0000256" key="1">
    <source>
        <dbReference type="ARBA" id="ARBA00004571"/>
    </source>
</evidence>
<feature type="domain" description="TonB-dependent receptor-like beta-barrel" evidence="14">
    <location>
        <begin position="289"/>
        <end position="751"/>
    </location>
</feature>
<dbReference type="InterPro" id="IPR036942">
    <property type="entry name" value="Beta-barrel_TonB_sf"/>
</dbReference>
<dbReference type="Proteomes" id="UP001059934">
    <property type="component" value="Chromosome"/>
</dbReference>
<protein>
    <submittedName>
        <fullName evidence="16">TonB-dependent receptor</fullName>
    </submittedName>
</protein>
<proteinExistence type="inferred from homology"/>
<keyword evidence="16" id="KW-0675">Receptor</keyword>
<sequence length="788" mass="83900">MKLIRAQKSCLALAVASIFAGGMAQAAIEEVIVTANKREQTLQDIPVSVTVTTGDTISKAAIQDIIDLQSVVPTLRVSQLQSSTNTSFAIRGFGNGSNNEGIEPSVGVFIDGVYRSRAGSAISDLPRLERVEVLSGPQSILFGKNASAGVISIVTPKPSGETGGYIEASIGNIGYKNTKALFESAISEDLSFDVSGNMTQRDGYFTNVAGGAAMNERERWGVRGQVSWTPTDNTEVRIIADYDEIDEVCCGVSNLINGPTGGAIGLLGGELVPEQPFAYRIATDIDPFNEVENGGISAQIDVDYGSFVLTSITSQRFSDTFEALDIDFTSAPLTQTSPNDLNVDTFSQEIRLTSTGDGDLSWMVGAFYFDEEVKYDSEVLWGPQARNYFDLLVAGLGAPGALGAVEAGFGFPAGTFFANGTGAQDSFTQDDQSTSLFGQFDLQLNEQLTLTAGFNYTEAKKEVTVSQVNNNVFASLPAAYVGALSALQSSLPPVVNLPNAIEGNTSDDSDTTYTLRLAYDLNDSINIYGSYATGFKASSWNLSRDSGPNAADLAALVAAGLTTNAPNLSAGSRFASPEESEVYELGLKAVFERGSFNMALFDQTIKGFQSSIFNGTGFELRNAGRQSTKGVEFDLVYYPVESLRLGFAGTLLDPLYDEFVGGGFEGADLSGTKPAGIHEVSLSLSALYNFRLGNNDAYARADYQYADEVVIVDNIPPAVAAIATREVGSLNLSAGMNTQSGLNLSIWARNVTNDEYMTSGFPTPAQAGSFNIYPNQPRTFGITVRKSF</sequence>
<evidence type="ECO:0000256" key="7">
    <source>
        <dbReference type="ARBA" id="ARBA00023065"/>
    </source>
</evidence>
<evidence type="ECO:0000256" key="2">
    <source>
        <dbReference type="ARBA" id="ARBA00022448"/>
    </source>
</evidence>
<dbReference type="InterPro" id="IPR000531">
    <property type="entry name" value="Beta-barrel_TonB"/>
</dbReference>
<keyword evidence="3 11" id="KW-1134">Transmembrane beta strand</keyword>
<evidence type="ECO:0000259" key="14">
    <source>
        <dbReference type="Pfam" id="PF00593"/>
    </source>
</evidence>
<reference evidence="16" key="1">
    <citation type="submission" date="2022-08" db="EMBL/GenBank/DDBJ databases">
        <title>Catabolic pathway analysis in culturable SAR92 clade bacteria reveals their overlooked roles in DMSP degradation in coastal seas.</title>
        <authorList>
            <person name="He X."/>
            <person name="Zhang X."/>
            <person name="Zhang Y."/>
        </authorList>
    </citation>
    <scope>NUCLEOTIDE SEQUENCE</scope>
    <source>
        <strain evidence="16">H455</strain>
    </source>
</reference>
<evidence type="ECO:0000256" key="6">
    <source>
        <dbReference type="ARBA" id="ARBA00023004"/>
    </source>
</evidence>
<keyword evidence="5 11" id="KW-0812">Transmembrane</keyword>
<evidence type="ECO:0000313" key="16">
    <source>
        <dbReference type="EMBL" id="UVW34413.1"/>
    </source>
</evidence>
<dbReference type="PROSITE" id="PS52016">
    <property type="entry name" value="TONB_DEPENDENT_REC_3"/>
    <property type="match status" value="1"/>
</dbReference>
<evidence type="ECO:0000259" key="15">
    <source>
        <dbReference type="Pfam" id="PF07715"/>
    </source>
</evidence>
<keyword evidence="7" id="KW-0406">Ion transport</keyword>
<dbReference type="Pfam" id="PF00593">
    <property type="entry name" value="TonB_dep_Rec_b-barrel"/>
    <property type="match status" value="1"/>
</dbReference>
<dbReference type="Gene3D" id="2.40.170.20">
    <property type="entry name" value="TonB-dependent receptor, beta-barrel domain"/>
    <property type="match status" value="1"/>
</dbReference>
<evidence type="ECO:0000256" key="10">
    <source>
        <dbReference type="ARBA" id="ARBA00023237"/>
    </source>
</evidence>
<keyword evidence="8 12" id="KW-0798">TonB box</keyword>
<dbReference type="Pfam" id="PF07715">
    <property type="entry name" value="Plug"/>
    <property type="match status" value="1"/>
</dbReference>
<keyword evidence="17" id="KW-1185">Reference proteome</keyword>
<evidence type="ECO:0000256" key="3">
    <source>
        <dbReference type="ARBA" id="ARBA00022452"/>
    </source>
</evidence>
<keyword evidence="13" id="KW-0732">Signal</keyword>
<evidence type="ECO:0000256" key="8">
    <source>
        <dbReference type="ARBA" id="ARBA00023077"/>
    </source>
</evidence>
<evidence type="ECO:0000256" key="13">
    <source>
        <dbReference type="SAM" id="SignalP"/>
    </source>
</evidence>
<keyword evidence="9 11" id="KW-0472">Membrane</keyword>
<evidence type="ECO:0000256" key="4">
    <source>
        <dbReference type="ARBA" id="ARBA00022496"/>
    </source>
</evidence>
<feature type="signal peptide" evidence="13">
    <location>
        <begin position="1"/>
        <end position="26"/>
    </location>
</feature>
<evidence type="ECO:0000256" key="11">
    <source>
        <dbReference type="PROSITE-ProRule" id="PRU01360"/>
    </source>
</evidence>
<evidence type="ECO:0000256" key="9">
    <source>
        <dbReference type="ARBA" id="ARBA00023136"/>
    </source>
</evidence>
<organism evidence="16 17">
    <name type="scientific">SAR92 clade bacterium H455</name>
    <dbReference type="NCBI Taxonomy" id="2974818"/>
    <lineage>
        <taxon>Bacteria</taxon>
        <taxon>Pseudomonadati</taxon>
        <taxon>Pseudomonadota</taxon>
        <taxon>Gammaproteobacteria</taxon>
        <taxon>Cellvibrionales</taxon>
        <taxon>Porticoccaceae</taxon>
        <taxon>SAR92 clade</taxon>
    </lineage>
</organism>
<dbReference type="PANTHER" id="PTHR32552">
    <property type="entry name" value="FERRICHROME IRON RECEPTOR-RELATED"/>
    <property type="match status" value="1"/>
</dbReference>
<evidence type="ECO:0000256" key="5">
    <source>
        <dbReference type="ARBA" id="ARBA00022692"/>
    </source>
</evidence>
<keyword evidence="2 11" id="KW-0813">Transport</keyword>
<dbReference type="PANTHER" id="PTHR32552:SF81">
    <property type="entry name" value="TONB-DEPENDENT OUTER MEMBRANE RECEPTOR"/>
    <property type="match status" value="1"/>
</dbReference>
<keyword evidence="4" id="KW-0410">Iron transport</keyword>
<dbReference type="InterPro" id="IPR039426">
    <property type="entry name" value="TonB-dep_rcpt-like"/>
</dbReference>
<keyword evidence="6" id="KW-0408">Iron</keyword>
<dbReference type="EMBL" id="CP103416">
    <property type="protein sequence ID" value="UVW34413.1"/>
    <property type="molecule type" value="Genomic_DNA"/>
</dbReference>
<feature type="domain" description="TonB-dependent receptor plug" evidence="15">
    <location>
        <begin position="42"/>
        <end position="150"/>
    </location>
</feature>
<gene>
    <name evidence="16" type="ORF">NYF23_10360</name>
</gene>
<keyword evidence="10 11" id="KW-0998">Cell outer membrane</keyword>
<feature type="chain" id="PRO_5045818428" evidence="13">
    <location>
        <begin position="27"/>
        <end position="788"/>
    </location>
</feature>
<evidence type="ECO:0000256" key="12">
    <source>
        <dbReference type="RuleBase" id="RU003357"/>
    </source>
</evidence>
<evidence type="ECO:0000313" key="17">
    <source>
        <dbReference type="Proteomes" id="UP001059934"/>
    </source>
</evidence>